<feature type="compositionally biased region" description="Basic residues" evidence="1">
    <location>
        <begin position="64"/>
        <end position="80"/>
    </location>
</feature>
<organism evidence="2">
    <name type="scientific">uncultured Thermomicrobiales bacterium</name>
    <dbReference type="NCBI Taxonomy" id="1645740"/>
    <lineage>
        <taxon>Bacteria</taxon>
        <taxon>Pseudomonadati</taxon>
        <taxon>Thermomicrobiota</taxon>
        <taxon>Thermomicrobia</taxon>
        <taxon>Thermomicrobiales</taxon>
        <taxon>environmental samples</taxon>
    </lineage>
</organism>
<evidence type="ECO:0000313" key="2">
    <source>
        <dbReference type="EMBL" id="CAA9535503.1"/>
    </source>
</evidence>
<accession>A0A6J4U0W8</accession>
<name>A0A6J4U0W8_9BACT</name>
<feature type="compositionally biased region" description="Basic and acidic residues" evidence="1">
    <location>
        <begin position="81"/>
        <end position="93"/>
    </location>
</feature>
<reference evidence="2" key="1">
    <citation type="submission" date="2020-02" db="EMBL/GenBank/DDBJ databases">
        <authorList>
            <person name="Meier V. D."/>
        </authorList>
    </citation>
    <scope>NUCLEOTIDE SEQUENCE</scope>
    <source>
        <strain evidence="2">AVDCRST_MAG73</strain>
    </source>
</reference>
<evidence type="ECO:0000256" key="1">
    <source>
        <dbReference type="SAM" id="MobiDB-lite"/>
    </source>
</evidence>
<feature type="compositionally biased region" description="Gly residues" evidence="1">
    <location>
        <begin position="135"/>
        <end position="150"/>
    </location>
</feature>
<sequence length="222" mass="24192">DGATSGVRNGGAGTGAGRDARPRHQQLSQAHQRQPAPAPPDRPLPPHHRRPGGRTGPGLVPGRGLRRRVRRRAAAPHHARTGLDRLRFQPRRDPPRRRRQPRDRVPDRQRLRVAIPRRRLRCRRLLRGAGTPDRPGGGAAGVGAGGGTGRGPQRSPRAVLLPGQRGSGQELEHPPPRQRPGPQAVLVARRLRPLRRRAVGRGLARRVVPLDDLRGDGATEGL</sequence>
<feature type="non-terminal residue" evidence="2">
    <location>
        <position position="222"/>
    </location>
</feature>
<protein>
    <submittedName>
        <fullName evidence="2">Uncharacterized protein</fullName>
    </submittedName>
</protein>
<dbReference type="AlphaFoldDB" id="A0A6J4U0W8"/>
<feature type="region of interest" description="Disordered" evidence="1">
    <location>
        <begin position="1"/>
        <end position="113"/>
    </location>
</feature>
<proteinExistence type="predicted"/>
<dbReference type="EMBL" id="CADCWE010000084">
    <property type="protein sequence ID" value="CAA9535503.1"/>
    <property type="molecule type" value="Genomic_DNA"/>
</dbReference>
<gene>
    <name evidence="2" type="ORF">AVDCRST_MAG73-1355</name>
</gene>
<feature type="non-terminal residue" evidence="2">
    <location>
        <position position="1"/>
    </location>
</feature>
<feature type="region of interest" description="Disordered" evidence="1">
    <location>
        <begin position="126"/>
        <end position="184"/>
    </location>
</feature>